<dbReference type="RefSeq" id="WP_316793390.1">
    <property type="nucleotide sequence ID" value="NZ_CP053540.1"/>
</dbReference>
<proteinExistence type="predicted"/>
<dbReference type="KEGG" id="tog:HNI00_11405"/>
<sequence length="49" mass="5081">MGLVCQKRAIALAHALMSAPVQTLVDAFTSRIGVTSGASLVEPCHRSVS</sequence>
<protein>
    <submittedName>
        <fullName evidence="1">Uncharacterized protein</fullName>
    </submittedName>
</protein>
<accession>A0AA97BLX9</accession>
<reference evidence="1" key="1">
    <citation type="submission" date="2020-05" db="EMBL/GenBank/DDBJ databases">
        <authorList>
            <person name="Zhu T."/>
            <person name="Keshari N."/>
            <person name="Lu X."/>
        </authorList>
    </citation>
    <scope>NUCLEOTIDE SEQUENCE</scope>
    <source>
        <strain evidence="1">NK1-22</strain>
    </source>
</reference>
<gene>
    <name evidence="1" type="ORF">HNI00_11405</name>
</gene>
<evidence type="ECO:0000313" key="1">
    <source>
        <dbReference type="EMBL" id="WOB43692.1"/>
    </source>
</evidence>
<name>A0AA97BLX9_9CYAN</name>
<dbReference type="AlphaFoldDB" id="A0AA97BLX9"/>
<dbReference type="EMBL" id="CP053540">
    <property type="protein sequence ID" value="WOB43692.1"/>
    <property type="molecule type" value="Genomic_DNA"/>
</dbReference>
<organism evidence="1">
    <name type="scientific">Thermoleptolyngbya oregonensis NK1-22</name>
    <dbReference type="NCBI Taxonomy" id="2547457"/>
    <lineage>
        <taxon>Bacteria</taxon>
        <taxon>Bacillati</taxon>
        <taxon>Cyanobacteriota</taxon>
        <taxon>Cyanophyceae</taxon>
        <taxon>Oculatellales</taxon>
        <taxon>Oculatellaceae</taxon>
        <taxon>Thermoleptolyngbya</taxon>
    </lineage>
</organism>